<dbReference type="InterPro" id="IPR016024">
    <property type="entry name" value="ARM-type_fold"/>
</dbReference>
<keyword evidence="2" id="KW-0812">Transmembrane</keyword>
<organism evidence="3 4">
    <name type="scientific">Panicum miliaceum</name>
    <name type="common">Proso millet</name>
    <name type="synonym">Broomcorn millet</name>
    <dbReference type="NCBI Taxonomy" id="4540"/>
    <lineage>
        <taxon>Eukaryota</taxon>
        <taxon>Viridiplantae</taxon>
        <taxon>Streptophyta</taxon>
        <taxon>Embryophyta</taxon>
        <taxon>Tracheophyta</taxon>
        <taxon>Spermatophyta</taxon>
        <taxon>Magnoliopsida</taxon>
        <taxon>Liliopsida</taxon>
        <taxon>Poales</taxon>
        <taxon>Poaceae</taxon>
        <taxon>PACMAD clade</taxon>
        <taxon>Panicoideae</taxon>
        <taxon>Panicodae</taxon>
        <taxon>Paniceae</taxon>
        <taxon>Panicinae</taxon>
        <taxon>Panicum</taxon>
        <taxon>Panicum sect. Panicum</taxon>
    </lineage>
</organism>
<feature type="transmembrane region" description="Helical" evidence="2">
    <location>
        <begin position="151"/>
        <end position="173"/>
    </location>
</feature>
<dbReference type="EMBL" id="PQIB02000014">
    <property type="protein sequence ID" value="RLM70242.1"/>
    <property type="molecule type" value="Genomic_DNA"/>
</dbReference>
<keyword evidence="2" id="KW-1133">Transmembrane helix</keyword>
<accession>A0A3L6Q2R2</accession>
<evidence type="ECO:0000256" key="2">
    <source>
        <dbReference type="SAM" id="Phobius"/>
    </source>
</evidence>
<dbReference type="PANTHER" id="PTHR33115">
    <property type="entry name" value="ARM REPEAT SUPERFAMILY PROTEIN"/>
    <property type="match status" value="1"/>
</dbReference>
<feature type="compositionally biased region" description="Basic and acidic residues" evidence="1">
    <location>
        <begin position="37"/>
        <end position="55"/>
    </location>
</feature>
<comment type="caution">
    <text evidence="3">The sequence shown here is derived from an EMBL/GenBank/DDBJ whole genome shotgun (WGS) entry which is preliminary data.</text>
</comment>
<name>A0A3L6Q2R2_PANMI</name>
<feature type="transmembrane region" description="Helical" evidence="2">
    <location>
        <begin position="117"/>
        <end position="139"/>
    </location>
</feature>
<dbReference type="Proteomes" id="UP000275267">
    <property type="component" value="Unassembled WGS sequence"/>
</dbReference>
<evidence type="ECO:0000256" key="1">
    <source>
        <dbReference type="SAM" id="MobiDB-lite"/>
    </source>
</evidence>
<dbReference type="OrthoDB" id="689499at2759"/>
<sequence length="766" mass="86496">MGPGPVGSKKKGCGGWRGQVGLAHALIGPGSGSGGGGDDRWPPPVGKREKGKEGGNETCWAGGTAKRMLNQVCCRNKKQSATTPQRSYEESNEEPRACCNRFPSLGMKDATTMLIKIGLPIPLVLVVLHPAVASFVRLWRKDYGQEANLKPAVVIFYSLAFSQGVLYLLWLILDVGKVLPVRLVVKKYGFHDTWGTQYVLRYLIDNKFKCLNNLSAIKGCNLITYASGLLDSDIMEDYLSGERILVYFIEREMLPMQDLIRSFRQRIQKLIMMLSWTDQHYQETRLLASKIVAHVAGHVSIAQFPGTLESVSSLLHPSENNHILFRSSSPDRRGNDADHTVQINIVAHGRQECQLIEHGLIILHKFTLDTNNCIEMCRSDVLLMHILAWICSKPFIPVNEQAEWIDILTWCFKVLTQLTSVRGQAGNEVRKKVKFELEPSWINGYGSHPEIQMLAIDLHTQVFLKHFEEPQEFIINNSNSDKHKQNKPSSKSDKRENFLMVILNIFLSCKNMENEAIGSVASRKVQVKAGEAIAMVSAEEKNYKAMLKVNGDIVRELYNIICSEIEIEFRAMAADIFKRFYSNAVREPKEVLQKVLDLLQTSMESETLGNGDLPVYPDSSKHPDAKCNPQNYVKRLQAALLRIICVIHRSRYITAKDLVDVVGSVSYKSGYVGLLKELVDRNKRGTTAYPIEIVKWAAMIVDLMIQRKTELVQQIREKGIVDSLIEASNIMSGVDSWTIFRHIHRRGVVWNQTLADIVKDIENRTY</sequence>
<dbReference type="SUPFAM" id="SSF48371">
    <property type="entry name" value="ARM repeat"/>
    <property type="match status" value="1"/>
</dbReference>
<reference evidence="4" key="1">
    <citation type="journal article" date="2019" name="Nat. Commun.">
        <title>The genome of broomcorn millet.</title>
        <authorList>
            <person name="Zou C."/>
            <person name="Miki D."/>
            <person name="Li D."/>
            <person name="Tang Q."/>
            <person name="Xiao L."/>
            <person name="Rajput S."/>
            <person name="Deng P."/>
            <person name="Jia W."/>
            <person name="Huang R."/>
            <person name="Zhang M."/>
            <person name="Sun Y."/>
            <person name="Hu J."/>
            <person name="Fu X."/>
            <person name="Schnable P.S."/>
            <person name="Li F."/>
            <person name="Zhang H."/>
            <person name="Feng B."/>
            <person name="Zhu X."/>
            <person name="Liu R."/>
            <person name="Schnable J.C."/>
            <person name="Zhu J.-K."/>
            <person name="Zhang H."/>
        </authorList>
    </citation>
    <scope>NUCLEOTIDE SEQUENCE [LARGE SCALE GENOMIC DNA]</scope>
</reference>
<dbReference type="STRING" id="4540.A0A3L6Q2R2"/>
<feature type="region of interest" description="Disordered" evidence="1">
    <location>
        <begin position="24"/>
        <end position="59"/>
    </location>
</feature>
<protein>
    <recommendedName>
        <fullName evidence="5">DUF4220 domain-containing protein</fullName>
    </recommendedName>
</protein>
<keyword evidence="4" id="KW-1185">Reference proteome</keyword>
<evidence type="ECO:0000313" key="3">
    <source>
        <dbReference type="EMBL" id="RLM70242.1"/>
    </source>
</evidence>
<dbReference type="PANTHER" id="PTHR33115:SF69">
    <property type="entry name" value="GENOME ASSEMBLY, CHROMOSOME: II"/>
    <property type="match status" value="1"/>
</dbReference>
<gene>
    <name evidence="3" type="ORF">C2845_PM17G09510</name>
</gene>
<proteinExistence type="predicted"/>
<evidence type="ECO:0008006" key="5">
    <source>
        <dbReference type="Google" id="ProtNLM"/>
    </source>
</evidence>
<keyword evidence="2" id="KW-0472">Membrane</keyword>
<dbReference type="AlphaFoldDB" id="A0A3L6Q2R2"/>
<evidence type="ECO:0000313" key="4">
    <source>
        <dbReference type="Proteomes" id="UP000275267"/>
    </source>
</evidence>